<dbReference type="RefSeq" id="WP_124974760.1">
    <property type="nucleotide sequence ID" value="NZ_BDQK01000013.1"/>
</dbReference>
<gene>
    <name evidence="2" type="ORF">AsFPU1_2311</name>
</gene>
<protein>
    <submittedName>
        <fullName evidence="2">Uncharacterized protein</fullName>
    </submittedName>
</protein>
<dbReference type="AlphaFoldDB" id="A0A401IHX6"/>
<sequence>MNYPVIHVIILLNLIFFVPLIITSSVQANQITNQGIITQELPNVNQTQDFIIGIWRGFHEAEGKTMYYGYVFRQNQTFLARHRVYQGEITIYDQFWQGKWQFEGNILFLEGVSQNNTQTSLKLQFRLDKDLKFYYQEGSSSIPYIPLSLGKSQ</sequence>
<comment type="caution">
    <text evidence="2">The sequence shown here is derived from an EMBL/GenBank/DDBJ whole genome shotgun (WGS) entry which is preliminary data.</text>
</comment>
<keyword evidence="1" id="KW-0812">Transmembrane</keyword>
<keyword evidence="1" id="KW-1133">Transmembrane helix</keyword>
<evidence type="ECO:0000313" key="2">
    <source>
        <dbReference type="EMBL" id="GBF80902.1"/>
    </source>
</evidence>
<dbReference type="OrthoDB" id="428417at2"/>
<evidence type="ECO:0000256" key="1">
    <source>
        <dbReference type="SAM" id="Phobius"/>
    </source>
</evidence>
<reference evidence="3" key="1">
    <citation type="submission" date="2017-05" db="EMBL/GenBank/DDBJ databases">
        <title>Physiological properties and genetic analysis related to exopolysaccharide production of fresh-water unicellular cyanobacterium Aphanothece sacrum, Suizenji Nori, that has been cultured as a food source in Japan.</title>
        <authorList>
            <person name="Kanesaki Y."/>
            <person name="Yoshikawa S."/>
            <person name="Ohki K."/>
        </authorList>
    </citation>
    <scope>NUCLEOTIDE SEQUENCE [LARGE SCALE GENOMIC DNA]</scope>
    <source>
        <strain evidence="3">FPU1</strain>
    </source>
</reference>
<accession>A0A401IHX6</accession>
<keyword evidence="3" id="KW-1185">Reference proteome</keyword>
<dbReference type="EMBL" id="BDQK01000013">
    <property type="protein sequence ID" value="GBF80902.1"/>
    <property type="molecule type" value="Genomic_DNA"/>
</dbReference>
<keyword evidence="1" id="KW-0472">Membrane</keyword>
<dbReference type="Proteomes" id="UP000287247">
    <property type="component" value="Unassembled WGS sequence"/>
</dbReference>
<name>A0A401IHX6_APHSA</name>
<evidence type="ECO:0000313" key="3">
    <source>
        <dbReference type="Proteomes" id="UP000287247"/>
    </source>
</evidence>
<proteinExistence type="predicted"/>
<feature type="transmembrane region" description="Helical" evidence="1">
    <location>
        <begin position="6"/>
        <end position="26"/>
    </location>
</feature>
<organism evidence="2 3">
    <name type="scientific">Aphanothece sacrum FPU1</name>
    <dbReference type="NCBI Taxonomy" id="1920663"/>
    <lineage>
        <taxon>Bacteria</taxon>
        <taxon>Bacillati</taxon>
        <taxon>Cyanobacteriota</taxon>
        <taxon>Cyanophyceae</taxon>
        <taxon>Oscillatoriophycideae</taxon>
        <taxon>Chroococcales</taxon>
        <taxon>Aphanothecaceae</taxon>
        <taxon>Aphanothece</taxon>
    </lineage>
</organism>